<evidence type="ECO:0000313" key="2">
    <source>
        <dbReference type="EMBL" id="CAK0893291.1"/>
    </source>
</evidence>
<accession>A0ABN9X249</accession>
<gene>
    <name evidence="2" type="ORF">PCOR1329_LOCUS72670</name>
</gene>
<dbReference type="Proteomes" id="UP001189429">
    <property type="component" value="Unassembled WGS sequence"/>
</dbReference>
<reference evidence="2" key="1">
    <citation type="submission" date="2023-10" db="EMBL/GenBank/DDBJ databases">
        <authorList>
            <person name="Chen Y."/>
            <person name="Shah S."/>
            <person name="Dougan E. K."/>
            <person name="Thang M."/>
            <person name="Chan C."/>
        </authorList>
    </citation>
    <scope>NUCLEOTIDE SEQUENCE [LARGE SCALE GENOMIC DNA]</scope>
</reference>
<comment type="caution">
    <text evidence="2">The sequence shown here is derived from an EMBL/GenBank/DDBJ whole genome shotgun (WGS) entry which is preliminary data.</text>
</comment>
<evidence type="ECO:0000313" key="3">
    <source>
        <dbReference type="Proteomes" id="UP001189429"/>
    </source>
</evidence>
<proteinExistence type="predicted"/>
<organism evidence="2 3">
    <name type="scientific">Prorocentrum cordatum</name>
    <dbReference type="NCBI Taxonomy" id="2364126"/>
    <lineage>
        <taxon>Eukaryota</taxon>
        <taxon>Sar</taxon>
        <taxon>Alveolata</taxon>
        <taxon>Dinophyceae</taxon>
        <taxon>Prorocentrales</taxon>
        <taxon>Prorocentraceae</taxon>
        <taxon>Prorocentrum</taxon>
    </lineage>
</organism>
<protein>
    <submittedName>
        <fullName evidence="2">Uncharacterized protein</fullName>
    </submittedName>
</protein>
<feature type="region of interest" description="Disordered" evidence="1">
    <location>
        <begin position="258"/>
        <end position="281"/>
    </location>
</feature>
<sequence>MAPKRRPTAAAGRLSEPQEERPLWDQADFVERLGLPRPAEGDAQSEALISPMATDATTMVRLLEQAAAAVGGSGSLASWVRSACGALEQAVELDKDCPATHHSKTGDGGGGSSGNASEAAAEDAAREISKVIARLRRLEESEFVVMLGGGAGRVGLKAILITQRLRGTFTVTVVNRNVDAQEKGDSGMLYHPYFLDGNLEVLRKTVLTFSNIPEAKMLDEAVWYTFYLEMRLLMTVGSGFSSIYEVVLPHLVGSSLGDTPEMQEKVDQRASSAPPDYEDVGNETAAQGRWRALEGCVAYILRARGASGEQVGEVLLETDVAVARRLGEEVRMCSPESKQVAGVVMQEFCSGFRRRMRGGYRRLLRGSQVDRSNALVSELQASAERLIAKMESTAQPCLQLTEGAMTACAPWVLSGMCQRAEAEAWAGPVMETSTGSFVDLRLMLPDEAAQSADHGATEIIELIHACATKCLHLECRGAVIGFRRTMHRLAAIVEHCFLERLHTLPEPPGDPVVLQHMPGHGLAKGQKVEILKYEGATVHVRWESGDAHVPAAAVGDDPSACVYRRLWAGSQTLQQRMLTDLHAIAKHYAMAVIVEERKGISVGARTLTTFTVIMCILDAALRARSSKPMFFAEVLRGNVLEDERTQSCVPVGLACSTISGVDVRQLSANVACCNSRVLVQRAKALRYLQAVEALARPREGPSDAAEDAPTEAGPWLLFDWRPDLDMEQIRSQETVRVPVRVANGKRDDVTLRMWQACVAQYLVVDASPDLPAYLKGDALPEASGAWLSLARLLVQALLPRAHRKLKAATSEPDAPPAAARPGSRKTGAQELHENARRQKLQLHKQAADLMLEYNARKAQEEINHRQYEIQLQHWEAENRTSAETARASEEQRRAQLELGGGLGLSQLSRQRQEQAACRATSGLPEFTVDRWMQPPPAHAQAAPGWH</sequence>
<keyword evidence="3" id="KW-1185">Reference proteome</keyword>
<feature type="region of interest" description="Disordered" evidence="1">
    <location>
        <begin position="98"/>
        <end position="120"/>
    </location>
</feature>
<feature type="region of interest" description="Disordered" evidence="1">
    <location>
        <begin position="1"/>
        <end position="25"/>
    </location>
</feature>
<dbReference type="EMBL" id="CAUYUJ010019727">
    <property type="protein sequence ID" value="CAK0893291.1"/>
    <property type="molecule type" value="Genomic_DNA"/>
</dbReference>
<evidence type="ECO:0000256" key="1">
    <source>
        <dbReference type="SAM" id="MobiDB-lite"/>
    </source>
</evidence>
<name>A0ABN9X249_9DINO</name>
<feature type="region of interest" description="Disordered" evidence="1">
    <location>
        <begin position="805"/>
        <end position="835"/>
    </location>
</feature>